<protein>
    <submittedName>
        <fullName evidence="4">LysM domain-containing protein</fullName>
    </submittedName>
</protein>
<dbReference type="CDD" id="cd00118">
    <property type="entry name" value="LysM"/>
    <property type="match status" value="1"/>
</dbReference>
<dbReference type="InterPro" id="IPR036779">
    <property type="entry name" value="LysM_dom_sf"/>
</dbReference>
<evidence type="ECO:0000313" key="4">
    <source>
        <dbReference type="EMBL" id="APU13794.1"/>
    </source>
</evidence>
<keyword evidence="2" id="KW-0472">Membrane</keyword>
<dbReference type="Pfam" id="PF01476">
    <property type="entry name" value="LysM"/>
    <property type="match status" value="1"/>
</dbReference>
<dbReference type="AlphaFoldDB" id="A0AAC9LBB8"/>
<gene>
    <name evidence="4" type="ORF">UA74_08640</name>
</gene>
<dbReference type="EMBL" id="CP016076">
    <property type="protein sequence ID" value="APU13794.1"/>
    <property type="molecule type" value="Genomic_DNA"/>
</dbReference>
<keyword evidence="2" id="KW-1133">Transmembrane helix</keyword>
<accession>A0AAC9LBB8</accession>
<dbReference type="KEGG" id="acad:UA74_08640"/>
<sequence>MTITSDERTRRDHGDQCAPAPPRVPVRRVGRAGAARASARHGRLLRLGSSCSAGGSGMHRARSAPAARLGASTRPVRPIGPLGLAGLVLVLVALLLGMAWAAARPSSAGPVPEATTITTVGAGETVWSIARRAVPGSAPAEVVDRIRLLNGPEVAELRVGRVLRVPAAGDHVRG</sequence>
<feature type="region of interest" description="Disordered" evidence="1">
    <location>
        <begin position="49"/>
        <end position="70"/>
    </location>
</feature>
<dbReference type="Gene3D" id="3.10.350.10">
    <property type="entry name" value="LysM domain"/>
    <property type="match status" value="1"/>
</dbReference>
<dbReference type="InterPro" id="IPR018392">
    <property type="entry name" value="LysM"/>
</dbReference>
<feature type="domain" description="LysM" evidence="3">
    <location>
        <begin position="119"/>
        <end position="166"/>
    </location>
</feature>
<feature type="transmembrane region" description="Helical" evidence="2">
    <location>
        <begin position="82"/>
        <end position="103"/>
    </location>
</feature>
<evidence type="ECO:0000256" key="2">
    <source>
        <dbReference type="SAM" id="Phobius"/>
    </source>
</evidence>
<organism evidence="4 5">
    <name type="scientific">Actinoalloteichus fjordicus</name>
    <dbReference type="NCBI Taxonomy" id="1612552"/>
    <lineage>
        <taxon>Bacteria</taxon>
        <taxon>Bacillati</taxon>
        <taxon>Actinomycetota</taxon>
        <taxon>Actinomycetes</taxon>
        <taxon>Pseudonocardiales</taxon>
        <taxon>Pseudonocardiaceae</taxon>
        <taxon>Actinoalloteichus</taxon>
    </lineage>
</organism>
<proteinExistence type="predicted"/>
<feature type="compositionally biased region" description="Basic and acidic residues" evidence="1">
    <location>
        <begin position="1"/>
        <end position="15"/>
    </location>
</feature>
<evidence type="ECO:0000256" key="1">
    <source>
        <dbReference type="SAM" id="MobiDB-lite"/>
    </source>
</evidence>
<keyword evidence="5" id="KW-1185">Reference proteome</keyword>
<keyword evidence="2" id="KW-0812">Transmembrane</keyword>
<dbReference type="Proteomes" id="UP000185511">
    <property type="component" value="Chromosome"/>
</dbReference>
<feature type="region of interest" description="Disordered" evidence="1">
    <location>
        <begin position="1"/>
        <end position="37"/>
    </location>
</feature>
<reference evidence="5" key="1">
    <citation type="submission" date="2016-06" db="EMBL/GenBank/DDBJ databases">
        <title>Complete genome sequence of Actinoalloteichus fjordicus DSM 46855 (=ADI127-17), type strain of the new species Actinoalloteichus fjordicus.</title>
        <authorList>
            <person name="Ruckert C."/>
            <person name="Nouioui I."/>
            <person name="Willmese J."/>
            <person name="van Wezel G."/>
            <person name="Klenk H.-P."/>
            <person name="Kalinowski J."/>
            <person name="Zotchev S.B."/>
        </authorList>
    </citation>
    <scope>NUCLEOTIDE SEQUENCE [LARGE SCALE GENOMIC DNA]</scope>
    <source>
        <strain evidence="5">ADI127-7</strain>
    </source>
</reference>
<name>A0AAC9LBB8_9PSEU</name>
<evidence type="ECO:0000313" key="5">
    <source>
        <dbReference type="Proteomes" id="UP000185511"/>
    </source>
</evidence>
<evidence type="ECO:0000259" key="3">
    <source>
        <dbReference type="Pfam" id="PF01476"/>
    </source>
</evidence>